<proteinExistence type="predicted"/>
<evidence type="ECO:0000313" key="3">
    <source>
        <dbReference type="Proteomes" id="UP001292094"/>
    </source>
</evidence>
<evidence type="ECO:0000313" key="2">
    <source>
        <dbReference type="EMBL" id="KAK4303338.1"/>
    </source>
</evidence>
<sequence length="76" mass="8500">MPGTNVTIEEKVRILTLLGEKVPVCDIVRRTGRNKATIYRLKAASRHLTPDSIPPAKPRPGRPRKTSKTTDGLLRR</sequence>
<feature type="region of interest" description="Disordered" evidence="1">
    <location>
        <begin position="46"/>
        <end position="76"/>
    </location>
</feature>
<evidence type="ECO:0000256" key="1">
    <source>
        <dbReference type="SAM" id="MobiDB-lite"/>
    </source>
</evidence>
<gene>
    <name evidence="2" type="ORF">Pmani_024624</name>
</gene>
<dbReference type="Proteomes" id="UP001292094">
    <property type="component" value="Unassembled WGS sequence"/>
</dbReference>
<protein>
    <recommendedName>
        <fullName evidence="4">Resolvase HTH domain-containing protein</fullName>
    </recommendedName>
</protein>
<dbReference type="Pfam" id="PF13551">
    <property type="entry name" value="HTH_29"/>
    <property type="match status" value="1"/>
</dbReference>
<accession>A0AAE1P8A9</accession>
<dbReference type="AlphaFoldDB" id="A0AAE1P8A9"/>
<comment type="caution">
    <text evidence="2">The sequence shown here is derived from an EMBL/GenBank/DDBJ whole genome shotgun (WGS) entry which is preliminary data.</text>
</comment>
<reference evidence="2" key="1">
    <citation type="submission" date="2023-11" db="EMBL/GenBank/DDBJ databases">
        <title>Genome assemblies of two species of porcelain crab, Petrolisthes cinctipes and Petrolisthes manimaculis (Anomura: Porcellanidae).</title>
        <authorList>
            <person name="Angst P."/>
        </authorList>
    </citation>
    <scope>NUCLEOTIDE SEQUENCE</scope>
    <source>
        <strain evidence="2">PB745_02</strain>
        <tissue evidence="2">Gill</tissue>
    </source>
</reference>
<evidence type="ECO:0008006" key="4">
    <source>
        <dbReference type="Google" id="ProtNLM"/>
    </source>
</evidence>
<name>A0AAE1P8A9_9EUCA</name>
<dbReference type="EMBL" id="JAWZYT010002597">
    <property type="protein sequence ID" value="KAK4303338.1"/>
    <property type="molecule type" value="Genomic_DNA"/>
</dbReference>
<organism evidence="2 3">
    <name type="scientific">Petrolisthes manimaculis</name>
    <dbReference type="NCBI Taxonomy" id="1843537"/>
    <lineage>
        <taxon>Eukaryota</taxon>
        <taxon>Metazoa</taxon>
        <taxon>Ecdysozoa</taxon>
        <taxon>Arthropoda</taxon>
        <taxon>Crustacea</taxon>
        <taxon>Multicrustacea</taxon>
        <taxon>Malacostraca</taxon>
        <taxon>Eumalacostraca</taxon>
        <taxon>Eucarida</taxon>
        <taxon>Decapoda</taxon>
        <taxon>Pleocyemata</taxon>
        <taxon>Anomura</taxon>
        <taxon>Galatheoidea</taxon>
        <taxon>Porcellanidae</taxon>
        <taxon>Petrolisthes</taxon>
    </lineage>
</organism>
<keyword evidence="3" id="KW-1185">Reference proteome</keyword>